<dbReference type="Pfam" id="PF00392">
    <property type="entry name" value="GntR"/>
    <property type="match status" value="1"/>
</dbReference>
<dbReference type="PROSITE" id="PS50949">
    <property type="entry name" value="HTH_GNTR"/>
    <property type="match status" value="1"/>
</dbReference>
<dbReference type="SUPFAM" id="SSF46785">
    <property type="entry name" value="Winged helix' DNA-binding domain"/>
    <property type="match status" value="1"/>
</dbReference>
<evidence type="ECO:0000256" key="1">
    <source>
        <dbReference type="ARBA" id="ARBA00023015"/>
    </source>
</evidence>
<accession>A0A2T3LDF2</accession>
<dbReference type="InterPro" id="IPR036388">
    <property type="entry name" value="WH-like_DNA-bd_sf"/>
</dbReference>
<evidence type="ECO:0000256" key="3">
    <source>
        <dbReference type="ARBA" id="ARBA00023163"/>
    </source>
</evidence>
<dbReference type="PANTHER" id="PTHR44846">
    <property type="entry name" value="MANNOSYL-D-GLYCERATE TRANSPORT/METABOLISM SYSTEM REPRESSOR MNGR-RELATED"/>
    <property type="match status" value="1"/>
</dbReference>
<proteinExistence type="predicted"/>
<reference evidence="5 6" key="1">
    <citation type="submission" date="2018-03" db="EMBL/GenBank/DDBJ databases">
        <title>Whole genome sequencing of Histamine producing bacteria.</title>
        <authorList>
            <person name="Butler K."/>
        </authorList>
    </citation>
    <scope>NUCLEOTIDE SEQUENCE [LARGE SCALE GENOMIC DNA]</scope>
    <source>
        <strain evidence="5 6">ATCC 19614</strain>
    </source>
</reference>
<dbReference type="Gene3D" id="1.10.10.10">
    <property type="entry name" value="Winged helix-like DNA-binding domain superfamily/Winged helix DNA-binding domain"/>
    <property type="match status" value="1"/>
</dbReference>
<dbReference type="AlphaFoldDB" id="A0A2T3LDF2"/>
<evidence type="ECO:0000313" key="6">
    <source>
        <dbReference type="Proteomes" id="UP000241803"/>
    </source>
</evidence>
<evidence type="ECO:0000313" key="5">
    <source>
        <dbReference type="EMBL" id="PSV49359.1"/>
    </source>
</evidence>
<comment type="caution">
    <text evidence="5">The sequence shown here is derived from an EMBL/GenBank/DDBJ whole genome shotgun (WGS) entry which is preliminary data.</text>
</comment>
<dbReference type="GO" id="GO:0003700">
    <property type="term" value="F:DNA-binding transcription factor activity"/>
    <property type="evidence" value="ECO:0007669"/>
    <property type="project" value="InterPro"/>
</dbReference>
<dbReference type="InterPro" id="IPR036390">
    <property type="entry name" value="WH_DNA-bd_sf"/>
</dbReference>
<organism evidence="5 6">
    <name type="scientific">Photobacterium indicum</name>
    <dbReference type="NCBI Taxonomy" id="81447"/>
    <lineage>
        <taxon>Bacteria</taxon>
        <taxon>Pseudomonadati</taxon>
        <taxon>Pseudomonadota</taxon>
        <taxon>Gammaproteobacteria</taxon>
        <taxon>Vibrionales</taxon>
        <taxon>Vibrionaceae</taxon>
        <taxon>Photobacterium</taxon>
    </lineage>
</organism>
<name>A0A2T3LDF2_9GAMM</name>
<keyword evidence="3" id="KW-0804">Transcription</keyword>
<dbReference type="CDD" id="cd07377">
    <property type="entry name" value="WHTH_GntR"/>
    <property type="match status" value="1"/>
</dbReference>
<keyword evidence="2" id="KW-0238">DNA-binding</keyword>
<dbReference type="InterPro" id="IPR050679">
    <property type="entry name" value="Bact_HTH_transcr_reg"/>
</dbReference>
<evidence type="ECO:0000259" key="4">
    <source>
        <dbReference type="PROSITE" id="PS50949"/>
    </source>
</evidence>
<dbReference type="Proteomes" id="UP000241803">
    <property type="component" value="Unassembled WGS sequence"/>
</dbReference>
<protein>
    <recommendedName>
        <fullName evidence="4">HTH gntR-type domain-containing protein</fullName>
    </recommendedName>
</protein>
<dbReference type="InterPro" id="IPR000524">
    <property type="entry name" value="Tscrpt_reg_HTH_GntR"/>
</dbReference>
<feature type="domain" description="HTH gntR-type" evidence="4">
    <location>
        <begin position="16"/>
        <end position="84"/>
    </location>
</feature>
<sequence>MIQQCLNTSYVTYMLELPVVTAKNYIIECIINRVYADGLFLPNQKELSGIIGVSLCTLRNALKMLEAEGWIKIEHGKGTLVLPFMSYATLITATSRIAHMKGDELSKKIYQDASDIKLRLEQKIDHCNLVHQLFLNDLKKITSALNVDS</sequence>
<dbReference type="GO" id="GO:0003677">
    <property type="term" value="F:DNA binding"/>
    <property type="evidence" value="ECO:0007669"/>
    <property type="project" value="UniProtKB-KW"/>
</dbReference>
<keyword evidence="6" id="KW-1185">Reference proteome</keyword>
<evidence type="ECO:0000256" key="2">
    <source>
        <dbReference type="ARBA" id="ARBA00023125"/>
    </source>
</evidence>
<dbReference type="EMBL" id="PYOC01000001">
    <property type="protein sequence ID" value="PSV49359.1"/>
    <property type="molecule type" value="Genomic_DNA"/>
</dbReference>
<gene>
    <name evidence="5" type="ORF">C9J47_01985</name>
</gene>
<dbReference type="PANTHER" id="PTHR44846:SF1">
    <property type="entry name" value="MANNOSYL-D-GLYCERATE TRANSPORT_METABOLISM SYSTEM REPRESSOR MNGR-RELATED"/>
    <property type="match status" value="1"/>
</dbReference>
<dbReference type="SMART" id="SM00345">
    <property type="entry name" value="HTH_GNTR"/>
    <property type="match status" value="1"/>
</dbReference>
<dbReference type="GO" id="GO:0045892">
    <property type="term" value="P:negative regulation of DNA-templated transcription"/>
    <property type="evidence" value="ECO:0007669"/>
    <property type="project" value="TreeGrafter"/>
</dbReference>
<dbReference type="PRINTS" id="PR00035">
    <property type="entry name" value="HTHGNTR"/>
</dbReference>
<keyword evidence="1" id="KW-0805">Transcription regulation</keyword>